<evidence type="ECO:0000313" key="9">
    <source>
        <dbReference type="Proteomes" id="UP000029221"/>
    </source>
</evidence>
<evidence type="ECO:0000256" key="6">
    <source>
        <dbReference type="PIRSR" id="PIRSR600888-3"/>
    </source>
</evidence>
<dbReference type="UniPathway" id="UPA00124"/>
<feature type="active site" description="Proton acceptor" evidence="5">
    <location>
        <position position="62"/>
    </location>
</feature>
<dbReference type="Gene3D" id="2.60.120.10">
    <property type="entry name" value="Jelly Rolls"/>
    <property type="match status" value="1"/>
</dbReference>
<dbReference type="GO" id="GO:0000271">
    <property type="term" value="P:polysaccharide biosynthetic process"/>
    <property type="evidence" value="ECO:0007669"/>
    <property type="project" value="TreeGrafter"/>
</dbReference>
<dbReference type="PANTHER" id="PTHR21047:SF2">
    <property type="entry name" value="THYMIDINE DIPHOSPHO-4-KETO-RHAMNOSE 3,5-EPIMERASE"/>
    <property type="match status" value="1"/>
</dbReference>
<comment type="catalytic activity">
    <reaction evidence="1 7">
        <text>dTDP-4-dehydro-6-deoxy-alpha-D-glucose = dTDP-4-dehydro-beta-L-rhamnose</text>
        <dbReference type="Rhea" id="RHEA:16969"/>
        <dbReference type="ChEBI" id="CHEBI:57649"/>
        <dbReference type="ChEBI" id="CHEBI:62830"/>
        <dbReference type="EC" id="5.1.3.13"/>
    </reaction>
</comment>
<proteinExistence type="inferred from homology"/>
<evidence type="ECO:0000313" key="8">
    <source>
        <dbReference type="EMBL" id="GAK95951.1"/>
    </source>
</evidence>
<protein>
    <recommendedName>
        <fullName evidence="4 7">dTDP-4-dehydrorhamnose 3,5-epimerase</fullName>
        <ecNumber evidence="3 7">5.1.3.13</ecNumber>
    </recommendedName>
    <alternativeName>
        <fullName evidence="7">Thymidine diphospho-4-keto-rhamnose 3,5-epimerase</fullName>
    </alternativeName>
</protein>
<comment type="function">
    <text evidence="2 7">Catalyzes the epimerization of the C3' and C5'positions of dTDP-6-deoxy-D-xylo-4-hexulose, forming dTDP-6-deoxy-L-lyxo-4-hexulose.</text>
</comment>
<evidence type="ECO:0000256" key="1">
    <source>
        <dbReference type="ARBA" id="ARBA00001298"/>
    </source>
</evidence>
<dbReference type="SUPFAM" id="SSF51182">
    <property type="entry name" value="RmlC-like cupins"/>
    <property type="match status" value="1"/>
</dbReference>
<evidence type="ECO:0000256" key="5">
    <source>
        <dbReference type="PIRSR" id="PIRSR600888-1"/>
    </source>
</evidence>
<dbReference type="InterPro" id="IPR011051">
    <property type="entry name" value="RmlC_Cupin_sf"/>
</dbReference>
<keyword evidence="7 8" id="KW-0413">Isomerase</keyword>
<reference evidence="8" key="1">
    <citation type="journal article" date="2014" name="Genome Announc.">
        <title>Draft Genome Sequences of Marine Flavobacterium Nonlabens Strains NR17, NR24, NR27, NR32, NR33, and Ara13.</title>
        <authorList>
            <person name="Nakanishi M."/>
            <person name="Meirelles P."/>
            <person name="Suzuki R."/>
            <person name="Takatani N."/>
            <person name="Mino S."/>
            <person name="Suda W."/>
            <person name="Oshima K."/>
            <person name="Hattori M."/>
            <person name="Ohkuma M."/>
            <person name="Hosokawa M."/>
            <person name="Miyashita K."/>
            <person name="Thompson F.L."/>
            <person name="Niwa A."/>
            <person name="Sawabe T."/>
            <person name="Sawabe T."/>
        </authorList>
    </citation>
    <scope>NUCLEOTIDE SEQUENCE [LARGE SCALE GENOMIC DNA]</scope>
    <source>
        <strain evidence="8">JCM 19294</strain>
    </source>
</reference>
<dbReference type="STRING" id="319236.BST91_11120"/>
<dbReference type="NCBIfam" id="TIGR01221">
    <property type="entry name" value="rmlC"/>
    <property type="match status" value="1"/>
</dbReference>
<dbReference type="InterPro" id="IPR000888">
    <property type="entry name" value="RmlC-like"/>
</dbReference>
<evidence type="ECO:0000256" key="3">
    <source>
        <dbReference type="ARBA" id="ARBA00012098"/>
    </source>
</evidence>
<keyword evidence="9" id="KW-1185">Reference proteome</keyword>
<evidence type="ECO:0000256" key="2">
    <source>
        <dbReference type="ARBA" id="ARBA00001997"/>
    </source>
</evidence>
<dbReference type="RefSeq" id="WP_042276794.1">
    <property type="nucleotide sequence ID" value="NZ_BBML01000001.1"/>
</dbReference>
<dbReference type="GO" id="GO:0019305">
    <property type="term" value="P:dTDP-rhamnose biosynthetic process"/>
    <property type="evidence" value="ECO:0007669"/>
    <property type="project" value="UniProtKB-UniRule"/>
</dbReference>
<dbReference type="EC" id="5.1.3.13" evidence="3 7"/>
<dbReference type="GO" id="GO:0005829">
    <property type="term" value="C:cytosol"/>
    <property type="evidence" value="ECO:0007669"/>
    <property type="project" value="TreeGrafter"/>
</dbReference>
<gene>
    <name evidence="8" type="ORF">JCM19294_2733</name>
</gene>
<dbReference type="EMBL" id="BBML01000001">
    <property type="protein sequence ID" value="GAK95951.1"/>
    <property type="molecule type" value="Genomic_DNA"/>
</dbReference>
<dbReference type="InterPro" id="IPR014710">
    <property type="entry name" value="RmlC-like_jellyroll"/>
</dbReference>
<feature type="active site" description="Proton donor" evidence="5">
    <location>
        <position position="132"/>
    </location>
</feature>
<dbReference type="Pfam" id="PF00908">
    <property type="entry name" value="dTDP_sugar_isom"/>
    <property type="match status" value="1"/>
</dbReference>
<name>A0A090QKB5_9FLAO</name>
<dbReference type="AlphaFoldDB" id="A0A090QKB5"/>
<evidence type="ECO:0000256" key="4">
    <source>
        <dbReference type="ARBA" id="ARBA00019595"/>
    </source>
</evidence>
<dbReference type="GO" id="GO:0008830">
    <property type="term" value="F:dTDP-4-dehydrorhamnose 3,5-epimerase activity"/>
    <property type="evidence" value="ECO:0007669"/>
    <property type="project" value="UniProtKB-UniRule"/>
</dbReference>
<comment type="pathway">
    <text evidence="7">Carbohydrate biosynthesis; dTDP-L-rhamnose biosynthesis.</text>
</comment>
<sequence length="179" mass="19907">MIVKETSLKDCKVIEPAVFGDQRGKFVVAFDSIAFAKALPQSNPFIVINESTSTYGVIRGLHLQKGDAAQAKLVRCVQGEILDVAVDFRVDSPTYLKHFAIKLSAENNKQLYVPRGFLHGFSVLSSTAIVNYQIDNTYQPKTELAVRYDDPQLAIDWQIPEKDVVLSEKDSAAPYLSQL</sequence>
<dbReference type="PANTHER" id="PTHR21047">
    <property type="entry name" value="DTDP-6-DEOXY-D-GLUCOSE-3,5 EPIMERASE"/>
    <property type="match status" value="1"/>
</dbReference>
<accession>A0A090QKB5</accession>
<dbReference type="Proteomes" id="UP000029221">
    <property type="component" value="Unassembled WGS sequence"/>
</dbReference>
<dbReference type="CDD" id="cd00438">
    <property type="entry name" value="cupin_RmlC"/>
    <property type="match status" value="1"/>
</dbReference>
<feature type="site" description="Participates in a stacking interaction with the thymidine ring of dTDP-4-oxo-6-deoxyglucose" evidence="6">
    <location>
        <position position="138"/>
    </location>
</feature>
<evidence type="ECO:0000256" key="7">
    <source>
        <dbReference type="RuleBase" id="RU364069"/>
    </source>
</evidence>
<comment type="similarity">
    <text evidence="7">Belongs to the dTDP-4-dehydrorhamnose 3,5-epimerase family.</text>
</comment>
<dbReference type="eggNOG" id="COG1898">
    <property type="taxonomic scope" value="Bacteria"/>
</dbReference>
<comment type="subunit">
    <text evidence="7">Homodimer.</text>
</comment>
<comment type="caution">
    <text evidence="8">The sequence shown here is derived from an EMBL/GenBank/DDBJ whole genome shotgun (WGS) entry which is preliminary data.</text>
</comment>
<organism evidence="8 9">
    <name type="scientific">Nonlabens tegetincola</name>
    <dbReference type="NCBI Taxonomy" id="323273"/>
    <lineage>
        <taxon>Bacteria</taxon>
        <taxon>Pseudomonadati</taxon>
        <taxon>Bacteroidota</taxon>
        <taxon>Flavobacteriia</taxon>
        <taxon>Flavobacteriales</taxon>
        <taxon>Flavobacteriaceae</taxon>
        <taxon>Nonlabens</taxon>
    </lineage>
</organism>